<organism evidence="1 2">
    <name type="scientific">Paenibacillus oenotherae</name>
    <dbReference type="NCBI Taxonomy" id="1435645"/>
    <lineage>
        <taxon>Bacteria</taxon>
        <taxon>Bacillati</taxon>
        <taxon>Bacillota</taxon>
        <taxon>Bacilli</taxon>
        <taxon>Bacillales</taxon>
        <taxon>Paenibacillaceae</taxon>
        <taxon>Paenibacillus</taxon>
    </lineage>
</organism>
<evidence type="ECO:0000313" key="1">
    <source>
        <dbReference type="EMBL" id="MBW7474059.1"/>
    </source>
</evidence>
<gene>
    <name evidence="1" type="ORF">K0T92_04840</name>
</gene>
<dbReference type="EMBL" id="JAHZIJ010000002">
    <property type="protein sequence ID" value="MBW7474059.1"/>
    <property type="molecule type" value="Genomic_DNA"/>
</dbReference>
<name>A0ABS7D2A4_9BACL</name>
<reference evidence="1 2" key="1">
    <citation type="submission" date="2021-07" db="EMBL/GenBank/DDBJ databases">
        <title>Paenibacillus radiodurans sp. nov., isolated from the southeastern edge of Tengger Desert.</title>
        <authorList>
            <person name="Zhang G."/>
        </authorList>
    </citation>
    <scope>NUCLEOTIDE SEQUENCE [LARGE SCALE GENOMIC DNA]</scope>
    <source>
        <strain evidence="1 2">DT7-4</strain>
    </source>
</reference>
<protein>
    <submittedName>
        <fullName evidence="1">Uncharacterized protein</fullName>
    </submittedName>
</protein>
<dbReference type="Proteomes" id="UP000812277">
    <property type="component" value="Unassembled WGS sequence"/>
</dbReference>
<evidence type="ECO:0000313" key="2">
    <source>
        <dbReference type="Proteomes" id="UP000812277"/>
    </source>
</evidence>
<accession>A0ABS7D2A4</accession>
<keyword evidence="2" id="KW-1185">Reference proteome</keyword>
<proteinExistence type="predicted"/>
<comment type="caution">
    <text evidence="1">The sequence shown here is derived from an EMBL/GenBank/DDBJ whole genome shotgun (WGS) entry which is preliminary data.</text>
</comment>
<dbReference type="RefSeq" id="WP_219871308.1">
    <property type="nucleotide sequence ID" value="NZ_JAHZIJ010000002.1"/>
</dbReference>
<sequence length="134" mass="15694">MSLSKKELIRSIEEHLVNFQDRAIILLLSEGLTQEQILHLTIDSLDSANNRLQLAPAAEAITLDDYIMTIMLKASQEKEYYANNGHSEIKNRLEKTSRYIIRFAEGVRRDVFGIHFRIKNIAMRYELQEPYPWQ</sequence>